<evidence type="ECO:0000256" key="1">
    <source>
        <dbReference type="SAM" id="Phobius"/>
    </source>
</evidence>
<keyword evidence="1" id="KW-1133">Transmembrane helix</keyword>
<dbReference type="Proteomes" id="UP000030111">
    <property type="component" value="Unassembled WGS sequence"/>
</dbReference>
<proteinExistence type="predicted"/>
<dbReference type="EMBL" id="JRLY01000030">
    <property type="protein sequence ID" value="KGO91003.1"/>
    <property type="molecule type" value="Genomic_DNA"/>
</dbReference>
<accession>A0A0A2MHQ9</accession>
<comment type="caution">
    <text evidence="2">The sequence shown here is derived from an EMBL/GenBank/DDBJ whole genome shotgun (WGS) entry which is preliminary data.</text>
</comment>
<protein>
    <submittedName>
        <fullName evidence="2">Antibiotic biosynthesis monooxygenase</fullName>
    </submittedName>
</protein>
<dbReference type="AlphaFoldDB" id="A0A0A2MHQ9"/>
<keyword evidence="2" id="KW-0503">Monooxygenase</keyword>
<dbReference type="GO" id="GO:0004497">
    <property type="term" value="F:monooxygenase activity"/>
    <property type="evidence" value="ECO:0007669"/>
    <property type="project" value="UniProtKB-KW"/>
</dbReference>
<dbReference type="InterPro" id="IPR011008">
    <property type="entry name" value="Dimeric_a/b-barrel"/>
</dbReference>
<sequence length="176" mass="19242">MKPKKPVHVAVTRKILPGKEEEFKTALRNFLGESFIQGGVQGAGMITALPGAASNEIGILRTFANEAQRDAFYNSKLFKDWDAYAATLTEPAQYRNLTGLEAWFRSPNQPPRYKMALATLVGVFPTAMLLAVTLIPVTLSWPLAVGQLVIAVVMVALLTWVVMPVVTKILGGWLSK</sequence>
<organism evidence="2 3">
    <name type="scientific">Flavobacterium subsaxonicum WB 4.1-42 = DSM 21790</name>
    <dbReference type="NCBI Taxonomy" id="1121898"/>
    <lineage>
        <taxon>Bacteria</taxon>
        <taxon>Pseudomonadati</taxon>
        <taxon>Bacteroidota</taxon>
        <taxon>Flavobacteriia</taxon>
        <taxon>Flavobacteriales</taxon>
        <taxon>Flavobacteriaceae</taxon>
        <taxon>Flavobacterium</taxon>
    </lineage>
</organism>
<dbReference type="InterPro" id="IPR038762">
    <property type="entry name" value="ABM_predict"/>
</dbReference>
<dbReference type="PANTHER" id="PTHR40057">
    <property type="entry name" value="SLR1162 PROTEIN"/>
    <property type="match status" value="1"/>
</dbReference>
<feature type="transmembrane region" description="Helical" evidence="1">
    <location>
        <begin position="145"/>
        <end position="166"/>
    </location>
</feature>
<evidence type="ECO:0000313" key="3">
    <source>
        <dbReference type="Proteomes" id="UP000030111"/>
    </source>
</evidence>
<name>A0A0A2MHQ9_9FLAO</name>
<dbReference type="PANTHER" id="PTHR40057:SF1">
    <property type="entry name" value="SLR1162 PROTEIN"/>
    <property type="match status" value="1"/>
</dbReference>
<keyword evidence="1" id="KW-0812">Transmembrane</keyword>
<gene>
    <name evidence="2" type="ORF">Q766_20415</name>
</gene>
<keyword evidence="1" id="KW-0472">Membrane</keyword>
<keyword evidence="3" id="KW-1185">Reference proteome</keyword>
<dbReference type="eggNOG" id="COG3224">
    <property type="taxonomic scope" value="Bacteria"/>
</dbReference>
<dbReference type="SUPFAM" id="SSF54909">
    <property type="entry name" value="Dimeric alpha+beta barrel"/>
    <property type="match status" value="1"/>
</dbReference>
<dbReference type="OrthoDB" id="1494254at2"/>
<reference evidence="2 3" key="1">
    <citation type="submission" date="2013-09" db="EMBL/GenBank/DDBJ databases">
        <authorList>
            <person name="Zeng Z."/>
            <person name="Chen C."/>
        </authorList>
    </citation>
    <scope>NUCLEOTIDE SEQUENCE [LARGE SCALE GENOMIC DNA]</scope>
    <source>
        <strain evidence="2 3">WB 4.1-42</strain>
    </source>
</reference>
<evidence type="ECO:0000313" key="2">
    <source>
        <dbReference type="EMBL" id="KGO91003.1"/>
    </source>
</evidence>
<dbReference type="RefSeq" id="WP_026993348.1">
    <property type="nucleotide sequence ID" value="NZ_JRLY01000030.1"/>
</dbReference>
<feature type="transmembrane region" description="Helical" evidence="1">
    <location>
        <begin position="115"/>
        <end position="139"/>
    </location>
</feature>
<keyword evidence="2" id="KW-0560">Oxidoreductase</keyword>